<accession>A0ACC2RJQ7</accession>
<evidence type="ECO:0000313" key="2">
    <source>
        <dbReference type="Proteomes" id="UP001165960"/>
    </source>
</evidence>
<dbReference type="Proteomes" id="UP001165960">
    <property type="component" value="Unassembled WGS sequence"/>
</dbReference>
<organism evidence="1 2">
    <name type="scientific">Entomophthora muscae</name>
    <dbReference type="NCBI Taxonomy" id="34485"/>
    <lineage>
        <taxon>Eukaryota</taxon>
        <taxon>Fungi</taxon>
        <taxon>Fungi incertae sedis</taxon>
        <taxon>Zoopagomycota</taxon>
        <taxon>Entomophthoromycotina</taxon>
        <taxon>Entomophthoromycetes</taxon>
        <taxon>Entomophthorales</taxon>
        <taxon>Entomophthoraceae</taxon>
        <taxon>Entomophthora</taxon>
    </lineage>
</organism>
<sequence length="145" mass="16072">MLLLFVNFVIFTLALTLFLIWSTSPELWNCISFSAYLIDENSSQLLYLIENLLEKATDLIFTGKNLGCSLTCDDMEFALPTAVSTSYWDKETQPPILVKLKNLPSHVGVPVIPEVAPKHTSWLIAGTLLMGLNAHLSQLSPVASF</sequence>
<name>A0ACC2RJQ7_9FUNG</name>
<gene>
    <name evidence="1" type="ORF">DSO57_1016060</name>
</gene>
<keyword evidence="2" id="KW-1185">Reference proteome</keyword>
<protein>
    <submittedName>
        <fullName evidence="1">Uncharacterized protein</fullName>
    </submittedName>
</protein>
<proteinExistence type="predicted"/>
<comment type="caution">
    <text evidence="1">The sequence shown here is derived from an EMBL/GenBank/DDBJ whole genome shotgun (WGS) entry which is preliminary data.</text>
</comment>
<reference evidence="1" key="1">
    <citation type="submission" date="2022-04" db="EMBL/GenBank/DDBJ databases">
        <title>Genome of the entomopathogenic fungus Entomophthora muscae.</title>
        <authorList>
            <person name="Elya C."/>
            <person name="Lovett B.R."/>
            <person name="Lee E."/>
            <person name="Macias A.M."/>
            <person name="Hajek A.E."/>
            <person name="De Bivort B.L."/>
            <person name="Kasson M.T."/>
            <person name="De Fine Licht H.H."/>
            <person name="Stajich J.E."/>
        </authorList>
    </citation>
    <scope>NUCLEOTIDE SEQUENCE</scope>
    <source>
        <strain evidence="1">Berkeley</strain>
    </source>
</reference>
<evidence type="ECO:0000313" key="1">
    <source>
        <dbReference type="EMBL" id="KAJ9050261.1"/>
    </source>
</evidence>
<dbReference type="EMBL" id="QTSX02007164">
    <property type="protein sequence ID" value="KAJ9050261.1"/>
    <property type="molecule type" value="Genomic_DNA"/>
</dbReference>